<dbReference type="InterPro" id="IPR011066">
    <property type="entry name" value="MscS_channel_C_sf"/>
</dbReference>
<dbReference type="Pfam" id="PF21082">
    <property type="entry name" value="MS_channel_3rd"/>
    <property type="match status" value="1"/>
</dbReference>
<keyword evidence="4 7" id="KW-0812">Transmembrane</keyword>
<feature type="transmembrane region" description="Helical" evidence="7">
    <location>
        <begin position="14"/>
        <end position="32"/>
    </location>
</feature>
<feature type="domain" description="Mechanosensitive ion channel transmembrane helices 2/3" evidence="10">
    <location>
        <begin position="139"/>
        <end position="177"/>
    </location>
</feature>
<feature type="domain" description="Mechanosensitive ion channel MscS" evidence="8">
    <location>
        <begin position="178"/>
        <end position="245"/>
    </location>
</feature>
<dbReference type="SUPFAM" id="SSF50182">
    <property type="entry name" value="Sm-like ribonucleoproteins"/>
    <property type="match status" value="1"/>
</dbReference>
<dbReference type="Pfam" id="PF21088">
    <property type="entry name" value="MS_channel_1st"/>
    <property type="match status" value="1"/>
</dbReference>
<evidence type="ECO:0000259" key="9">
    <source>
        <dbReference type="Pfam" id="PF21082"/>
    </source>
</evidence>
<evidence type="ECO:0000256" key="1">
    <source>
        <dbReference type="ARBA" id="ARBA00004651"/>
    </source>
</evidence>
<dbReference type="InterPro" id="IPR023408">
    <property type="entry name" value="MscS_beta-dom_sf"/>
</dbReference>
<feature type="transmembrane region" description="Helical" evidence="7">
    <location>
        <begin position="157"/>
        <end position="176"/>
    </location>
</feature>
<evidence type="ECO:0000256" key="4">
    <source>
        <dbReference type="ARBA" id="ARBA00022692"/>
    </source>
</evidence>
<comment type="subcellular location">
    <subcellularLocation>
        <location evidence="1">Cell membrane</location>
        <topology evidence="1">Multi-pass membrane protein</topology>
    </subcellularLocation>
</comment>
<evidence type="ECO:0000256" key="3">
    <source>
        <dbReference type="ARBA" id="ARBA00022475"/>
    </source>
</evidence>
<feature type="transmembrane region" description="Helical" evidence="7">
    <location>
        <begin position="133"/>
        <end position="151"/>
    </location>
</feature>
<dbReference type="Gene3D" id="2.30.30.60">
    <property type="match status" value="1"/>
</dbReference>
<name>A0A1Q8YJW5_9BURK</name>
<protein>
    <submittedName>
        <fullName evidence="11">Mechanosensitive ion channel family protein</fullName>
    </submittedName>
</protein>
<dbReference type="SUPFAM" id="SSF82861">
    <property type="entry name" value="Mechanosensitive channel protein MscS (YggB), transmembrane region"/>
    <property type="match status" value="1"/>
</dbReference>
<comment type="similarity">
    <text evidence="2">Belongs to the MscS (TC 1.A.23) family.</text>
</comment>
<dbReference type="InterPro" id="IPR010920">
    <property type="entry name" value="LSM_dom_sf"/>
</dbReference>
<dbReference type="InterPro" id="IPR011014">
    <property type="entry name" value="MscS_channel_TM-2"/>
</dbReference>
<accession>A0A1Q8YJW5</accession>
<dbReference type="Gene3D" id="3.30.70.100">
    <property type="match status" value="1"/>
</dbReference>
<keyword evidence="3" id="KW-1003">Cell membrane</keyword>
<dbReference type="InterPro" id="IPR006685">
    <property type="entry name" value="MscS_channel_2nd"/>
</dbReference>
<dbReference type="AlphaFoldDB" id="A0A1Q8YJW5"/>
<proteinExistence type="inferred from homology"/>
<evidence type="ECO:0000259" key="8">
    <source>
        <dbReference type="Pfam" id="PF00924"/>
    </source>
</evidence>
<evidence type="ECO:0000259" key="10">
    <source>
        <dbReference type="Pfam" id="PF21088"/>
    </source>
</evidence>
<gene>
    <name evidence="11" type="ORF">BLL52_0535</name>
</gene>
<evidence type="ECO:0000256" key="5">
    <source>
        <dbReference type="ARBA" id="ARBA00022989"/>
    </source>
</evidence>
<dbReference type="EMBL" id="MSYM01000005">
    <property type="protein sequence ID" value="OLP08247.1"/>
    <property type="molecule type" value="Genomic_DNA"/>
</dbReference>
<organism evidence="11 12">
    <name type="scientific">Rhodoferax antarcticus ANT.BR</name>
    <dbReference type="NCBI Taxonomy" id="1111071"/>
    <lineage>
        <taxon>Bacteria</taxon>
        <taxon>Pseudomonadati</taxon>
        <taxon>Pseudomonadota</taxon>
        <taxon>Betaproteobacteria</taxon>
        <taxon>Burkholderiales</taxon>
        <taxon>Comamonadaceae</taxon>
        <taxon>Rhodoferax</taxon>
    </lineage>
</organism>
<dbReference type="STRING" id="81479.RA876_16690"/>
<feature type="transmembrane region" description="Helical" evidence="7">
    <location>
        <begin position="53"/>
        <end position="79"/>
    </location>
</feature>
<dbReference type="GO" id="GO:0005886">
    <property type="term" value="C:plasma membrane"/>
    <property type="evidence" value="ECO:0007669"/>
    <property type="project" value="UniProtKB-SubCell"/>
</dbReference>
<evidence type="ECO:0000256" key="2">
    <source>
        <dbReference type="ARBA" id="ARBA00008017"/>
    </source>
</evidence>
<dbReference type="Pfam" id="PF00924">
    <property type="entry name" value="MS_channel_2nd"/>
    <property type="match status" value="1"/>
</dbReference>
<keyword evidence="12" id="KW-1185">Reference proteome</keyword>
<evidence type="ECO:0000256" key="6">
    <source>
        <dbReference type="ARBA" id="ARBA00023136"/>
    </source>
</evidence>
<feature type="transmembrane region" description="Helical" evidence="7">
    <location>
        <begin position="91"/>
        <end position="112"/>
    </location>
</feature>
<dbReference type="InterPro" id="IPR049278">
    <property type="entry name" value="MS_channel_C"/>
</dbReference>
<dbReference type="GO" id="GO:0008381">
    <property type="term" value="F:mechanosensitive monoatomic ion channel activity"/>
    <property type="evidence" value="ECO:0007669"/>
    <property type="project" value="UniProtKB-ARBA"/>
</dbReference>
<dbReference type="Gene3D" id="1.10.287.1260">
    <property type="match status" value="1"/>
</dbReference>
<keyword evidence="6 7" id="KW-0472">Membrane</keyword>
<sequence length="377" mass="41851">MIREFMTANTWEHWSSALLAIAIFLALFYILRRVVLGRLKKLSTRTDTLIDDFFYEVLSATRVLLAGAVSLYLAQLFLIMPASLEKATGRIFVALLLLQTGFWVARGLDFWLRHRLSHGEPGEQGAREMTRSLLSFLGRVVMWSLVFLLILDNLGLNVSALIASLGIGGIAVALAVQNILGDLFASLSIAIDKPFVIGDFIVVDDLVGTVEHVGLKTSRLRSLSGEQIVVSNNDLLKSRIRNFKRMQQRRVVFAIGVTYDTPRAKLEAIPLLVRSAVEAQDNTRFDRAHLKGFGAFSLDFEIVYYVNSADFNLYMDIQQGINLQLIDDFKGLAIEFAFPTQTLHVASIPPVSGSLSSAVDRRQLQASAVPGSHREPV</sequence>
<dbReference type="InterPro" id="IPR049142">
    <property type="entry name" value="MS_channel_1st"/>
</dbReference>
<evidence type="ECO:0000313" key="12">
    <source>
        <dbReference type="Proteomes" id="UP000185911"/>
    </source>
</evidence>
<feature type="domain" description="Mechanosensitive ion channel MscS C-terminal" evidence="9">
    <location>
        <begin position="251"/>
        <end position="330"/>
    </location>
</feature>
<keyword evidence="5 7" id="KW-1133">Transmembrane helix</keyword>
<dbReference type="Proteomes" id="UP000185911">
    <property type="component" value="Unassembled WGS sequence"/>
</dbReference>
<dbReference type="PANTHER" id="PTHR30566:SF25">
    <property type="entry name" value="INNER MEMBRANE PROTEIN"/>
    <property type="match status" value="1"/>
</dbReference>
<evidence type="ECO:0000256" key="7">
    <source>
        <dbReference type="SAM" id="Phobius"/>
    </source>
</evidence>
<evidence type="ECO:0000313" key="11">
    <source>
        <dbReference type="EMBL" id="OLP08247.1"/>
    </source>
</evidence>
<dbReference type="SUPFAM" id="SSF82689">
    <property type="entry name" value="Mechanosensitive channel protein MscS (YggB), C-terminal domain"/>
    <property type="match status" value="1"/>
</dbReference>
<dbReference type="PANTHER" id="PTHR30566">
    <property type="entry name" value="YNAI-RELATED MECHANOSENSITIVE ION CHANNEL"/>
    <property type="match status" value="1"/>
</dbReference>
<reference evidence="11 12" key="1">
    <citation type="submission" date="2017-01" db="EMBL/GenBank/DDBJ databases">
        <title>Genome sequence of Rhodoferax antarcticus ANT.BR, a psychrophilic purple nonsulfur bacterium from an Antarctic microbial mat.</title>
        <authorList>
            <person name="Baker J."/>
            <person name="Riester C."/>
            <person name="Skinner B."/>
            <person name="Newell A."/>
            <person name="Swingley W."/>
            <person name="Madigan M."/>
            <person name="Jung D."/>
            <person name="Asao M."/>
            <person name="Chen M."/>
            <person name="Loughlin P."/>
            <person name="Pan H."/>
            <person name="Lin S."/>
            <person name="Li N."/>
            <person name="Shaw J."/>
            <person name="Prado M."/>
            <person name="Sherman C."/>
            <person name="Li X."/>
            <person name="Tang J."/>
            <person name="Blankenship R."/>
            <person name="Zhao T."/>
            <person name="Touchman J."/>
            <person name="Sattley M."/>
        </authorList>
    </citation>
    <scope>NUCLEOTIDE SEQUENCE [LARGE SCALE GENOMIC DNA]</scope>
    <source>
        <strain evidence="11 12">ANT.BR</strain>
    </source>
</reference>
<comment type="caution">
    <text evidence="11">The sequence shown here is derived from an EMBL/GenBank/DDBJ whole genome shotgun (WGS) entry which is preliminary data.</text>
</comment>